<dbReference type="InterPro" id="IPR050471">
    <property type="entry name" value="AB_hydrolase"/>
</dbReference>
<dbReference type="InterPro" id="IPR029787">
    <property type="entry name" value="Nucleotide_cyclase"/>
</dbReference>
<dbReference type="CDD" id="cd07302">
    <property type="entry name" value="CHD"/>
    <property type="match status" value="1"/>
</dbReference>
<dbReference type="InterPro" id="IPR001054">
    <property type="entry name" value="A/G_cyclase"/>
</dbReference>
<comment type="caution">
    <text evidence="2">The sequence shown here is derived from an EMBL/GenBank/DDBJ whole genome shotgun (WGS) entry which is preliminary data.</text>
</comment>
<organism evidence="2 3">
    <name type="scientific">Paraburkholderia hospita</name>
    <dbReference type="NCBI Taxonomy" id="169430"/>
    <lineage>
        <taxon>Bacteria</taxon>
        <taxon>Pseudomonadati</taxon>
        <taxon>Pseudomonadota</taxon>
        <taxon>Betaproteobacteria</taxon>
        <taxon>Burkholderiales</taxon>
        <taxon>Burkholderiaceae</taxon>
        <taxon>Paraburkholderia</taxon>
    </lineage>
</organism>
<dbReference type="Pfam" id="PF00561">
    <property type="entry name" value="Abhydrolase_1"/>
    <property type="match status" value="1"/>
</dbReference>
<name>A0ABP2PBA6_9BURK</name>
<dbReference type="PRINTS" id="PR00111">
    <property type="entry name" value="ABHYDROLASE"/>
</dbReference>
<proteinExistence type="predicted"/>
<evidence type="ECO:0000313" key="3">
    <source>
        <dbReference type="Proteomes" id="UP000004980"/>
    </source>
</evidence>
<dbReference type="Pfam" id="PF00211">
    <property type="entry name" value="Guanylate_cyc"/>
    <property type="match status" value="1"/>
</dbReference>
<evidence type="ECO:0000313" key="2">
    <source>
        <dbReference type="EMBL" id="EIM95096.1"/>
    </source>
</evidence>
<protein>
    <recommendedName>
        <fullName evidence="1">Guanylate cyclase domain-containing protein</fullName>
    </recommendedName>
</protein>
<dbReference type="Proteomes" id="UP000004980">
    <property type="component" value="Unassembled WGS sequence"/>
</dbReference>
<dbReference type="Gene3D" id="3.40.50.1820">
    <property type="entry name" value="alpha/beta hydrolase"/>
    <property type="match status" value="1"/>
</dbReference>
<dbReference type="PANTHER" id="PTHR43433">
    <property type="entry name" value="HYDROLASE, ALPHA/BETA FOLD FAMILY PROTEIN"/>
    <property type="match status" value="1"/>
</dbReference>
<dbReference type="InterPro" id="IPR000073">
    <property type="entry name" value="AB_hydrolase_1"/>
</dbReference>
<dbReference type="PROSITE" id="PS50125">
    <property type="entry name" value="GUANYLATE_CYCLASE_2"/>
    <property type="match status" value="1"/>
</dbReference>
<dbReference type="Gene3D" id="3.30.70.1230">
    <property type="entry name" value="Nucleotide cyclase"/>
    <property type="match status" value="1"/>
</dbReference>
<keyword evidence="3" id="KW-1185">Reference proteome</keyword>
<dbReference type="EMBL" id="AKAU01000256">
    <property type="protein sequence ID" value="EIM95096.1"/>
    <property type="molecule type" value="Genomic_DNA"/>
</dbReference>
<evidence type="ECO:0000259" key="1">
    <source>
        <dbReference type="PROSITE" id="PS50125"/>
    </source>
</evidence>
<dbReference type="RefSeq" id="WP_009769997.1">
    <property type="nucleotide sequence ID" value="NZ_AKAU01000256.1"/>
</dbReference>
<dbReference type="SUPFAM" id="SSF53474">
    <property type="entry name" value="alpha/beta-Hydrolases"/>
    <property type="match status" value="1"/>
</dbReference>
<reference evidence="2 3" key="1">
    <citation type="journal article" date="2012" name="J. Bacteriol.">
        <title>Draft Genome Sequence of the Soil Bacterium Burkholderia terrae Strain BS001, Which Interacts with Fungal Surface Structures.</title>
        <authorList>
            <person name="Nazir R."/>
            <person name="Hansen M.A."/>
            <person name="Sorensen S."/>
            <person name="van Elsas J.D."/>
        </authorList>
    </citation>
    <scope>NUCLEOTIDE SEQUENCE [LARGE SCALE GENOMIC DNA]</scope>
    <source>
        <strain evidence="2 3">BS001</strain>
    </source>
</reference>
<dbReference type="InterPro" id="IPR029058">
    <property type="entry name" value="AB_hydrolase_fold"/>
</dbReference>
<dbReference type="SUPFAM" id="SSF55073">
    <property type="entry name" value="Nucleotide cyclase"/>
    <property type="match status" value="1"/>
</dbReference>
<feature type="domain" description="Guanylate cyclase" evidence="1">
    <location>
        <begin position="290"/>
        <end position="397"/>
    </location>
</feature>
<sequence length="444" mass="48559">MLAMQPETRYARSGDVNVAYQVIGAGPPDIVVVPGWVSNVDFCWEEAAFARFLTRLASFSRVILFDKRGTGLSDRVVDLPSLEVRMDDVWAVMRAVGTGVAALFGYSEGATMCALFAATYPSRTSALVMAGAFPRRRWAPDYPWGQTDEQIQCALDEVDREWGGPVKIDAHAPSMARDEHFRQWWARRLRASASPAAAKALLRMNADIDIRHVLPSIRVPTLILHNSHDRVVSPDATRYMADLIPGAKLVELNGIDHIPWGDNSDAILEEIEEFLTGVRHSSEYDRVLATVLFTDIVGSTDKAVSLGDQRWSDLLECHHNVVRRELERFRGREIATTGDGFLASFDGPARAVRCACAISRDVQSLGIEVRAGVHTGECEVIGNGLGGIAVHIGARIAGLAQTGEVLVSATVKDLVAGSALQFQDRGVYSLKGVPGDWRLFAVDH</sequence>
<accession>A0ABP2PBA6</accession>
<gene>
    <name evidence="2" type="ORF">WQE_40989</name>
</gene>
<dbReference type="PANTHER" id="PTHR43433:SF8">
    <property type="entry name" value="BIFUNCTIONAL LIPASE_ADENYLATE CYCLASE LIPJ"/>
    <property type="match status" value="1"/>
</dbReference>
<dbReference type="SMART" id="SM00044">
    <property type="entry name" value="CYCc"/>
    <property type="match status" value="1"/>
</dbReference>